<keyword evidence="9" id="KW-1185">Reference proteome</keyword>
<dbReference type="InterPro" id="IPR007197">
    <property type="entry name" value="rSAM"/>
</dbReference>
<dbReference type="OrthoDB" id="371936at2157"/>
<dbReference type="InterPro" id="IPR013785">
    <property type="entry name" value="Aldolase_TIM"/>
</dbReference>
<evidence type="ECO:0000259" key="7">
    <source>
        <dbReference type="PROSITE" id="PS51918"/>
    </source>
</evidence>
<keyword evidence="5" id="KW-0408">Iron</keyword>
<comment type="cofactor">
    <cofactor evidence="1">
        <name>[4Fe-4S] cluster</name>
        <dbReference type="ChEBI" id="CHEBI:49883"/>
    </cofactor>
</comment>
<dbReference type="PANTHER" id="PTHR30352">
    <property type="entry name" value="PYRUVATE FORMATE-LYASE-ACTIVATING ENZYME"/>
    <property type="match status" value="1"/>
</dbReference>
<evidence type="ECO:0000256" key="1">
    <source>
        <dbReference type="ARBA" id="ARBA00001966"/>
    </source>
</evidence>
<evidence type="ECO:0000313" key="8">
    <source>
        <dbReference type="EMBL" id="PWR71729.1"/>
    </source>
</evidence>
<dbReference type="InterPro" id="IPR034457">
    <property type="entry name" value="Organic_radical-activating"/>
</dbReference>
<sequence length="258" mass="28445">MKTGNQSVTAVTDPVCINFAGFVPLSTVDWRGRSVCVIFFRGCPVRCWYCQNPGIQSGTDIKDCMEILSMIRSAELLISGVVFSGGEATMQPDALRFLAEHVKRMGLVTGLHTNGVFPEVLADLISKRLIDLVALDIKPDWNLNTVKGKERALGDEVKRSLALCSSGYREGSLPKFEVVLTLFPGSSEQVASVVPDVALDVDLVLQQGEYTGIRALQFEDLTAIADELHRPVRIRTREQGEIWYEGNRNCRNAGIREG</sequence>
<dbReference type="GO" id="GO:0051539">
    <property type="term" value="F:4 iron, 4 sulfur cluster binding"/>
    <property type="evidence" value="ECO:0007669"/>
    <property type="project" value="UniProtKB-KW"/>
</dbReference>
<evidence type="ECO:0000256" key="3">
    <source>
        <dbReference type="ARBA" id="ARBA00022691"/>
    </source>
</evidence>
<dbReference type="EMBL" id="QGMY01000008">
    <property type="protein sequence ID" value="PWR71729.1"/>
    <property type="molecule type" value="Genomic_DNA"/>
</dbReference>
<dbReference type="PROSITE" id="PS51918">
    <property type="entry name" value="RADICAL_SAM"/>
    <property type="match status" value="1"/>
</dbReference>
<keyword evidence="2" id="KW-0004">4Fe-4S</keyword>
<dbReference type="GO" id="GO:0046872">
    <property type="term" value="F:metal ion binding"/>
    <property type="evidence" value="ECO:0007669"/>
    <property type="project" value="UniProtKB-KW"/>
</dbReference>
<evidence type="ECO:0000313" key="9">
    <source>
        <dbReference type="Proteomes" id="UP000245657"/>
    </source>
</evidence>
<dbReference type="Gene3D" id="3.20.20.70">
    <property type="entry name" value="Aldolase class I"/>
    <property type="match status" value="1"/>
</dbReference>
<dbReference type="Pfam" id="PF04055">
    <property type="entry name" value="Radical_SAM"/>
    <property type="match status" value="1"/>
</dbReference>
<accession>A0A2V2MWG1</accession>
<proteinExistence type="predicted"/>
<dbReference type="PANTHER" id="PTHR30352:SF13">
    <property type="entry name" value="GLYCYL-RADICAL ENZYME ACTIVATING ENZYME YJJW-RELATED"/>
    <property type="match status" value="1"/>
</dbReference>
<evidence type="ECO:0000256" key="5">
    <source>
        <dbReference type="ARBA" id="ARBA00023004"/>
    </source>
</evidence>
<dbReference type="RefSeq" id="WP_109969348.1">
    <property type="nucleotide sequence ID" value="NZ_CP176093.1"/>
</dbReference>
<reference evidence="8 9" key="1">
    <citation type="submission" date="2018-05" db="EMBL/GenBank/DDBJ databases">
        <title>Draft genome of Methanospirillum lacunae Ki8-1.</title>
        <authorList>
            <person name="Dueholm M.S."/>
            <person name="Nielsen P.H."/>
            <person name="Bakmann L.F."/>
            <person name="Otzen D.E."/>
        </authorList>
    </citation>
    <scope>NUCLEOTIDE SEQUENCE [LARGE SCALE GENOMIC DNA]</scope>
    <source>
        <strain evidence="8 9">Ki8-1</strain>
    </source>
</reference>
<dbReference type="SFLD" id="SFLDG01094">
    <property type="entry name" value="Uncharacterised_Radical_SAM_Su"/>
    <property type="match status" value="1"/>
</dbReference>
<evidence type="ECO:0000256" key="6">
    <source>
        <dbReference type="ARBA" id="ARBA00023014"/>
    </source>
</evidence>
<feature type="domain" description="Radical SAM core" evidence="7">
    <location>
        <begin position="29"/>
        <end position="245"/>
    </location>
</feature>
<dbReference type="GO" id="GO:0003824">
    <property type="term" value="F:catalytic activity"/>
    <property type="evidence" value="ECO:0007669"/>
    <property type="project" value="InterPro"/>
</dbReference>
<name>A0A2V2MWG1_9EURY</name>
<dbReference type="AlphaFoldDB" id="A0A2V2MWG1"/>
<protein>
    <submittedName>
        <fullName evidence="8">Anaerobic ribonucleoside-triphosphate reductase activating protein</fullName>
    </submittedName>
</protein>
<dbReference type="CDD" id="cd01335">
    <property type="entry name" value="Radical_SAM"/>
    <property type="match status" value="1"/>
</dbReference>
<evidence type="ECO:0000256" key="2">
    <source>
        <dbReference type="ARBA" id="ARBA00022485"/>
    </source>
</evidence>
<keyword evidence="4" id="KW-0479">Metal-binding</keyword>
<organism evidence="8 9">
    <name type="scientific">Methanospirillum lacunae</name>
    <dbReference type="NCBI Taxonomy" id="668570"/>
    <lineage>
        <taxon>Archaea</taxon>
        <taxon>Methanobacteriati</taxon>
        <taxon>Methanobacteriota</taxon>
        <taxon>Stenosarchaea group</taxon>
        <taxon>Methanomicrobia</taxon>
        <taxon>Methanomicrobiales</taxon>
        <taxon>Methanospirillaceae</taxon>
        <taxon>Methanospirillum</taxon>
    </lineage>
</organism>
<dbReference type="InterPro" id="IPR058240">
    <property type="entry name" value="rSAM_sf"/>
</dbReference>
<keyword evidence="6" id="KW-0411">Iron-sulfur</keyword>
<comment type="caution">
    <text evidence="8">The sequence shown here is derived from an EMBL/GenBank/DDBJ whole genome shotgun (WGS) entry which is preliminary data.</text>
</comment>
<dbReference type="NCBIfam" id="TIGR02495">
    <property type="entry name" value="NrdG2"/>
    <property type="match status" value="1"/>
</dbReference>
<gene>
    <name evidence="8" type="ORF">DK846_11950</name>
</gene>
<keyword evidence="3" id="KW-0949">S-adenosyl-L-methionine</keyword>
<dbReference type="GeneID" id="97550282"/>
<dbReference type="Proteomes" id="UP000245657">
    <property type="component" value="Unassembled WGS sequence"/>
</dbReference>
<dbReference type="SUPFAM" id="SSF102114">
    <property type="entry name" value="Radical SAM enzymes"/>
    <property type="match status" value="1"/>
</dbReference>
<dbReference type="InterPro" id="IPR012840">
    <property type="entry name" value="NrdG2"/>
</dbReference>
<dbReference type="SFLD" id="SFLDS00029">
    <property type="entry name" value="Radical_SAM"/>
    <property type="match status" value="1"/>
</dbReference>
<evidence type="ECO:0000256" key="4">
    <source>
        <dbReference type="ARBA" id="ARBA00022723"/>
    </source>
</evidence>